<protein>
    <submittedName>
        <fullName evidence="1">Uncharacterized protein</fullName>
    </submittedName>
</protein>
<accession>A0A8S5PQ18</accession>
<dbReference type="EMBL" id="BK015472">
    <property type="protein sequence ID" value="DAE08595.1"/>
    <property type="molecule type" value="Genomic_DNA"/>
</dbReference>
<evidence type="ECO:0000313" key="1">
    <source>
        <dbReference type="EMBL" id="DAE08595.1"/>
    </source>
</evidence>
<reference evidence="1" key="1">
    <citation type="journal article" date="2021" name="Proc. Natl. Acad. Sci. U.S.A.">
        <title>A Catalog of Tens of Thousands of Viruses from Human Metagenomes Reveals Hidden Associations with Chronic Diseases.</title>
        <authorList>
            <person name="Tisza M.J."/>
            <person name="Buck C.B."/>
        </authorList>
    </citation>
    <scope>NUCLEOTIDE SEQUENCE</scope>
    <source>
        <strain evidence="1">CtwwN25</strain>
    </source>
</reference>
<organism evidence="1">
    <name type="scientific">Myoviridae sp. ctwwN25</name>
    <dbReference type="NCBI Taxonomy" id="2825209"/>
    <lineage>
        <taxon>Viruses</taxon>
        <taxon>Duplodnaviria</taxon>
        <taxon>Heunggongvirae</taxon>
        <taxon>Uroviricota</taxon>
        <taxon>Caudoviricetes</taxon>
    </lineage>
</organism>
<sequence>MKIEVTMSKENIEASKNLIRRFGEIIIPDEPWNVDKQITTFEENLNPSEEKQISKFASQKVEAIDDDRKVIININDEFVGDSLKFVLKAMKIFKPAIKLFGGLKDMVKGMMDDLTKESKLFGEKWKDDSTFEVWAYYNYNKSIRGYAIKEINGTTKSVKLRHKMVCGSKTMMAILDDAINGVDDAVVKLDCVKIDELISYEDAKRILRATDKKDFEEVNGIKSSVTPDNE</sequence>
<proteinExistence type="predicted"/>
<name>A0A8S5PQ18_9CAUD</name>